<dbReference type="VEuPathDB" id="PiroplasmaDB:TpMuguga_04g00065"/>
<dbReference type="Gene3D" id="3.30.460.10">
    <property type="entry name" value="Beta Polymerase, domain 2"/>
    <property type="match status" value="1"/>
</dbReference>
<dbReference type="EMBL" id="AAGK01000004">
    <property type="protein sequence ID" value="EAN31417.1"/>
    <property type="molecule type" value="Genomic_DNA"/>
</dbReference>
<dbReference type="PANTHER" id="PTHR12271:SF40">
    <property type="entry name" value="POLY(A) RNA POLYMERASE GLD2"/>
    <property type="match status" value="1"/>
</dbReference>
<accession>Q4N3C2</accession>
<dbReference type="GO" id="GO:0031123">
    <property type="term" value="P:RNA 3'-end processing"/>
    <property type="evidence" value="ECO:0007669"/>
    <property type="project" value="TreeGrafter"/>
</dbReference>
<dbReference type="GeneID" id="3501159"/>
<dbReference type="Proteomes" id="UP000001949">
    <property type="component" value="Unassembled WGS sequence"/>
</dbReference>
<gene>
    <name evidence="2" type="ordered locus">TP04_0065</name>
</gene>
<comment type="caution">
    <text evidence="2">The sequence shown here is derived from an EMBL/GenBank/DDBJ whole genome shotgun (WGS) entry which is preliminary data.</text>
</comment>
<sequence length="487" mass="55926">MSITLCKRCVKLNYKIGSFFNYNLKLLNSSHNSHFALFLRQFSSDISGSENSNDSKTLNLTYEKVSDPDFSDGFYDEDEAFYPEPFDELQNISLNKLISFRNALNSQSDEFDYKSQINNLKLPKLRKQIDKILVEPDVNIKTDEDVVKVSLSESDLKMRSDRITEFLEKILREKVNRKCSVSFFGSAINGLWTDGSDLDVCVQIPNVTSRNAIIRNLRRISSVLTPLSPSRIFQNRFTAKIPILHWKRDCIKAPNKLINTISQDKMYFECDDIPSIDISVNNDLAIVNSILVGSYVSFEPRVRDLVLYLKLWARNRNINNRSEGTLSSFAISLMLIHFLQNCNPPILPSLQDLAFSTNEEPNYISGVDCRFSTDVNKIKSELNFITKSKRNNCDNKTLLCQFFKYFGWYNLYAQNKPILIRSVDLSEFKPENGLINEPFLHVDNPFEVGVDVANIAIHQRTKITNEFRKAYHALKSGISLSNLLSNF</sequence>
<dbReference type="InterPro" id="IPR043519">
    <property type="entry name" value="NT_sf"/>
</dbReference>
<dbReference type="eggNOG" id="KOG2277">
    <property type="taxonomic scope" value="Eukaryota"/>
</dbReference>
<dbReference type="KEGG" id="tpv:TP04_0065"/>
<dbReference type="GO" id="GO:0016779">
    <property type="term" value="F:nucleotidyltransferase activity"/>
    <property type="evidence" value="ECO:0007669"/>
    <property type="project" value="TreeGrafter"/>
</dbReference>
<dbReference type="OMA" id="CVQIPNV"/>
<dbReference type="Gene3D" id="1.10.1410.10">
    <property type="match status" value="1"/>
</dbReference>
<dbReference type="STRING" id="5875.Q4N3C2"/>
<dbReference type="InParanoid" id="Q4N3C2"/>
<dbReference type="Pfam" id="PF22600">
    <property type="entry name" value="MTPAP-like_central"/>
    <property type="match status" value="1"/>
</dbReference>
<dbReference type="SUPFAM" id="SSF81301">
    <property type="entry name" value="Nucleotidyltransferase"/>
    <property type="match status" value="1"/>
</dbReference>
<protein>
    <recommendedName>
        <fullName evidence="1">Poly(A) RNA polymerase mitochondrial-like central palm domain-containing protein</fullName>
    </recommendedName>
</protein>
<evidence type="ECO:0000259" key="1">
    <source>
        <dbReference type="Pfam" id="PF22600"/>
    </source>
</evidence>
<feature type="domain" description="Poly(A) RNA polymerase mitochondrial-like central palm" evidence="1">
    <location>
        <begin position="148"/>
        <end position="296"/>
    </location>
</feature>
<dbReference type="InterPro" id="IPR054708">
    <property type="entry name" value="MTPAP-like_central"/>
</dbReference>
<evidence type="ECO:0000313" key="2">
    <source>
        <dbReference type="EMBL" id="EAN31417.1"/>
    </source>
</evidence>
<dbReference type="CDD" id="cd05402">
    <property type="entry name" value="NT_PAP_TUTase"/>
    <property type="match status" value="1"/>
</dbReference>
<name>Q4N3C2_THEPA</name>
<dbReference type="PANTHER" id="PTHR12271">
    <property type="entry name" value="POLY A POLYMERASE CID PAP -RELATED"/>
    <property type="match status" value="1"/>
</dbReference>
<dbReference type="SUPFAM" id="SSF81631">
    <property type="entry name" value="PAP/OAS1 substrate-binding domain"/>
    <property type="match status" value="1"/>
</dbReference>
<reference evidence="2 3" key="1">
    <citation type="journal article" date="2005" name="Science">
        <title>Genome sequence of Theileria parva, a bovine pathogen that transforms lymphocytes.</title>
        <authorList>
            <person name="Gardner M.J."/>
            <person name="Bishop R."/>
            <person name="Shah T."/>
            <person name="de Villiers E.P."/>
            <person name="Carlton J.M."/>
            <person name="Hall N."/>
            <person name="Ren Q."/>
            <person name="Paulsen I.T."/>
            <person name="Pain A."/>
            <person name="Berriman M."/>
            <person name="Wilson R.J.M."/>
            <person name="Sato S."/>
            <person name="Ralph S.A."/>
            <person name="Mann D.J."/>
            <person name="Xiong Z."/>
            <person name="Shallom S.J."/>
            <person name="Weidman J."/>
            <person name="Jiang L."/>
            <person name="Lynn J."/>
            <person name="Weaver B."/>
            <person name="Shoaibi A."/>
            <person name="Domingo A.R."/>
            <person name="Wasawo D."/>
            <person name="Crabtree J."/>
            <person name="Wortman J.R."/>
            <person name="Haas B."/>
            <person name="Angiuoli S.V."/>
            <person name="Creasy T.H."/>
            <person name="Lu C."/>
            <person name="Suh B."/>
            <person name="Silva J.C."/>
            <person name="Utterback T.R."/>
            <person name="Feldblyum T.V."/>
            <person name="Pertea M."/>
            <person name="Allen J."/>
            <person name="Nierman W.C."/>
            <person name="Taracha E.L.N."/>
            <person name="Salzberg S.L."/>
            <person name="White O.R."/>
            <person name="Fitzhugh H.A."/>
            <person name="Morzaria S."/>
            <person name="Venter J.C."/>
            <person name="Fraser C.M."/>
            <person name="Nene V."/>
        </authorList>
    </citation>
    <scope>NUCLEOTIDE SEQUENCE [LARGE SCALE GENOMIC DNA]</scope>
    <source>
        <strain evidence="2 3">Muguga</strain>
    </source>
</reference>
<proteinExistence type="predicted"/>
<dbReference type="AlphaFoldDB" id="Q4N3C2"/>
<evidence type="ECO:0000313" key="3">
    <source>
        <dbReference type="Proteomes" id="UP000001949"/>
    </source>
</evidence>
<organism evidence="2 3">
    <name type="scientific">Theileria parva</name>
    <name type="common">East coast fever infection agent</name>
    <dbReference type="NCBI Taxonomy" id="5875"/>
    <lineage>
        <taxon>Eukaryota</taxon>
        <taxon>Sar</taxon>
        <taxon>Alveolata</taxon>
        <taxon>Apicomplexa</taxon>
        <taxon>Aconoidasida</taxon>
        <taxon>Piroplasmida</taxon>
        <taxon>Theileriidae</taxon>
        <taxon>Theileria</taxon>
    </lineage>
</organism>
<keyword evidence="3" id="KW-1185">Reference proteome</keyword>